<feature type="domain" description="Bacteriophage lambda Replication protein O N-terminal" evidence="1">
    <location>
        <begin position="3"/>
        <end position="99"/>
    </location>
</feature>
<dbReference type="EMBL" id="FOWD01000057">
    <property type="protein sequence ID" value="SFO65509.1"/>
    <property type="molecule type" value="Genomic_DNA"/>
</dbReference>
<dbReference type="GO" id="GO:0006260">
    <property type="term" value="P:DNA replication"/>
    <property type="evidence" value="ECO:0007669"/>
    <property type="project" value="InterPro"/>
</dbReference>
<dbReference type="Pfam" id="PF04492">
    <property type="entry name" value="Phage_rep_O"/>
    <property type="match status" value="1"/>
</dbReference>
<reference evidence="2 3" key="1">
    <citation type="submission" date="2016-10" db="EMBL/GenBank/DDBJ databases">
        <authorList>
            <person name="de Groot N.N."/>
        </authorList>
    </citation>
    <scope>NUCLEOTIDE SEQUENCE [LARGE SCALE GENOMIC DNA]</scope>
    <source>
        <strain evidence="2 3">DSM 1283</strain>
    </source>
</reference>
<dbReference type="OrthoDB" id="9788567at2"/>
<organism evidence="2 3">
    <name type="scientific">Anaerocolumna aminovalerica</name>
    <dbReference type="NCBI Taxonomy" id="1527"/>
    <lineage>
        <taxon>Bacteria</taxon>
        <taxon>Bacillati</taxon>
        <taxon>Bacillota</taxon>
        <taxon>Clostridia</taxon>
        <taxon>Lachnospirales</taxon>
        <taxon>Lachnospiraceae</taxon>
        <taxon>Anaerocolumna</taxon>
    </lineage>
</organism>
<dbReference type="Gene3D" id="1.10.10.10">
    <property type="entry name" value="Winged helix-like DNA-binding domain superfamily/Winged helix DNA-binding domain"/>
    <property type="match status" value="1"/>
</dbReference>
<evidence type="ECO:0000313" key="3">
    <source>
        <dbReference type="Proteomes" id="UP000198806"/>
    </source>
</evidence>
<protein>
    <submittedName>
        <fullName evidence="2">Phage replication protein O, N-terminal domain-containing protein</fullName>
    </submittedName>
</protein>
<keyword evidence="3" id="KW-1185">Reference proteome</keyword>
<evidence type="ECO:0000259" key="1">
    <source>
        <dbReference type="Pfam" id="PF04492"/>
    </source>
</evidence>
<accession>A0A1I5IYL6</accession>
<dbReference type="RefSeq" id="WP_091689071.1">
    <property type="nucleotide sequence ID" value="NZ_BAABFM010000011.1"/>
</dbReference>
<proteinExistence type="predicted"/>
<evidence type="ECO:0000313" key="2">
    <source>
        <dbReference type="EMBL" id="SFO65509.1"/>
    </source>
</evidence>
<dbReference type="STRING" id="1527.SAMN04489757_15718"/>
<dbReference type="AlphaFoldDB" id="A0A1I5IYL6"/>
<sequence length="313" mass="36568">MIKESYTKIPNDLLSALAAYKFNGRQRAIIDVICRYTFGFNRSYYKFPVALFEAFTGIKRNNISAELARLTTCKVINIIGNPTKTETRLYTINMNFTQWTIEKREVSINIEDDITSIENDTTSIENDSIKNDTNLVSKTILNYSRNQYQTSIENDTHIRKSFNNNSNNKNIVDTDKPVPTTQKFLDDSFEMKIVNTIIESCLEIYPNSKVPSTYKDKYKWAIDIERMKRLDNRTEEEIRQALNFAINDSFWKSNIRSAKKFREKFETLYIQSKQNRIESKSINKGQQLQEDFSKIMEDFLNESTGICEHSSND</sequence>
<dbReference type="Proteomes" id="UP000198806">
    <property type="component" value="Unassembled WGS sequence"/>
</dbReference>
<dbReference type="InterPro" id="IPR006497">
    <property type="entry name" value="Phage_lambda_VrpO_N"/>
</dbReference>
<gene>
    <name evidence="2" type="ORF">SAMN04489757_15718</name>
</gene>
<dbReference type="InterPro" id="IPR036388">
    <property type="entry name" value="WH-like_DNA-bd_sf"/>
</dbReference>
<name>A0A1I5IYL6_9FIRM</name>